<reference evidence="2 3" key="1">
    <citation type="journal article" date="2017" name="BMC Genomics">
        <title>Genome sequencing of 39 Akkermansia muciniphila isolates reveals its population structure, genomic and functional diverisity, and global distribution in mammalian gut microbiotas.</title>
        <authorList>
            <person name="Guo X."/>
            <person name="Li S."/>
            <person name="Zhang J."/>
            <person name="Wu F."/>
            <person name="Li X."/>
            <person name="Wu D."/>
            <person name="Zhang M."/>
            <person name="Ou Z."/>
            <person name="Jie Z."/>
            <person name="Yan Q."/>
            <person name="Li P."/>
            <person name="Yi J."/>
            <person name="Peng Y."/>
        </authorList>
    </citation>
    <scope>NUCLEOTIDE SEQUENCE [LARGE SCALE GENOMIC DNA]</scope>
    <source>
        <strain evidence="2 3">GP43</strain>
    </source>
</reference>
<dbReference type="Pfam" id="PF01695">
    <property type="entry name" value="IstB_IS21"/>
    <property type="match status" value="1"/>
</dbReference>
<dbReference type="InterPro" id="IPR027417">
    <property type="entry name" value="P-loop_NTPase"/>
</dbReference>
<protein>
    <recommendedName>
        <fullName evidence="1">IstB-like ATP-binding domain-containing protein</fullName>
    </recommendedName>
</protein>
<sequence>MGCEQYPEGATRECAQEGCQRRKELQTMMKHASSLLGDAMESANNPHDGIVRVYKPVRYDMGGFDESVHPEVHGMHRAAQWFVNDILNKQRPRRWLSLLGASGVGKTHLAEAVAAILKKERPSWLVQCWKWQKVVSIYRDGDFGIVEHLVENPYVLVLDDIGAENTTEAVRSMLVRIADGRLGKWTLWTSNLLSDDIGKTIDVRIASRMYRGDNVVCEVENAPDYCFERKRRLS</sequence>
<accession>A0AAP8NJ75</accession>
<name>A0AAP8NJ75_9BACT</name>
<dbReference type="SUPFAM" id="SSF52540">
    <property type="entry name" value="P-loop containing nucleoside triphosphate hydrolases"/>
    <property type="match status" value="1"/>
</dbReference>
<gene>
    <name evidence="2" type="ORF">CXU09_11835</name>
</gene>
<dbReference type="Gene3D" id="3.40.50.300">
    <property type="entry name" value="P-loop containing nucleotide triphosphate hydrolases"/>
    <property type="match status" value="1"/>
</dbReference>
<evidence type="ECO:0000313" key="2">
    <source>
        <dbReference type="EMBL" id="PNC53378.1"/>
    </source>
</evidence>
<dbReference type="GO" id="GO:0005524">
    <property type="term" value="F:ATP binding"/>
    <property type="evidence" value="ECO:0007669"/>
    <property type="project" value="InterPro"/>
</dbReference>
<organism evidence="2 3">
    <name type="scientific">Akkermansia muciniphila</name>
    <dbReference type="NCBI Taxonomy" id="239935"/>
    <lineage>
        <taxon>Bacteria</taxon>
        <taxon>Pseudomonadati</taxon>
        <taxon>Verrucomicrobiota</taxon>
        <taxon>Verrucomicrobiia</taxon>
        <taxon>Verrucomicrobiales</taxon>
        <taxon>Akkermansiaceae</taxon>
        <taxon>Akkermansia</taxon>
    </lineage>
</organism>
<feature type="domain" description="IstB-like ATP-binding" evidence="1">
    <location>
        <begin position="96"/>
        <end position="192"/>
    </location>
</feature>
<dbReference type="PANTHER" id="PTHR30050:SF4">
    <property type="entry name" value="ATP-BINDING PROTEIN RV3427C IN INSERTION SEQUENCE-RELATED"/>
    <property type="match status" value="1"/>
</dbReference>
<proteinExistence type="predicted"/>
<dbReference type="AlphaFoldDB" id="A0AAP8NJ75"/>
<dbReference type="GO" id="GO:0006260">
    <property type="term" value="P:DNA replication"/>
    <property type="evidence" value="ECO:0007669"/>
    <property type="project" value="TreeGrafter"/>
</dbReference>
<dbReference type="PANTHER" id="PTHR30050">
    <property type="entry name" value="CHROMOSOMAL REPLICATION INITIATOR PROTEIN DNAA"/>
    <property type="match status" value="1"/>
</dbReference>
<evidence type="ECO:0000259" key="1">
    <source>
        <dbReference type="Pfam" id="PF01695"/>
    </source>
</evidence>
<dbReference type="Proteomes" id="UP000235914">
    <property type="component" value="Unassembled WGS sequence"/>
</dbReference>
<comment type="caution">
    <text evidence="2">The sequence shown here is derived from an EMBL/GenBank/DDBJ whole genome shotgun (WGS) entry which is preliminary data.</text>
</comment>
<evidence type="ECO:0000313" key="3">
    <source>
        <dbReference type="Proteomes" id="UP000235914"/>
    </source>
</evidence>
<dbReference type="InterPro" id="IPR002611">
    <property type="entry name" value="IstB_ATP-bd"/>
</dbReference>
<dbReference type="EMBL" id="PJKN01000008">
    <property type="protein sequence ID" value="PNC53378.1"/>
    <property type="molecule type" value="Genomic_DNA"/>
</dbReference>